<dbReference type="Proteomes" id="UP001141659">
    <property type="component" value="Unassembled WGS sequence"/>
</dbReference>
<keyword evidence="1" id="KW-1133">Transmembrane helix</keyword>
<dbReference type="EMBL" id="JACKVC010000009">
    <property type="protein sequence ID" value="MCV7387122.1"/>
    <property type="molecule type" value="Genomic_DNA"/>
</dbReference>
<accession>A0AAW5SX08</accession>
<dbReference type="Pfam" id="PF14015">
    <property type="entry name" value="DUF4231"/>
    <property type="match status" value="1"/>
</dbReference>
<dbReference type="NCBIfam" id="NF033634">
    <property type="entry name" value="SLATT_1"/>
    <property type="match status" value="1"/>
</dbReference>
<evidence type="ECO:0000313" key="2">
    <source>
        <dbReference type="EMBL" id="MCV7387122.1"/>
    </source>
</evidence>
<keyword evidence="1" id="KW-0472">Membrane</keyword>
<dbReference type="InterPro" id="IPR025325">
    <property type="entry name" value="DUF4231"/>
</dbReference>
<reference evidence="2" key="2">
    <citation type="journal article" date="2022" name="BMC Genomics">
        <title>Comparative genome analysis of mycobacteria focusing on tRNA and non-coding RNA.</title>
        <authorList>
            <person name="Behra P.R.K."/>
            <person name="Pettersson B.M.F."/>
            <person name="Ramesh M."/>
            <person name="Das S."/>
            <person name="Dasgupta S."/>
            <person name="Kirsebom L.A."/>
        </authorList>
    </citation>
    <scope>NUCLEOTIDE SEQUENCE</scope>
    <source>
        <strain evidence="2">DSM 44242</strain>
    </source>
</reference>
<feature type="transmembrane region" description="Helical" evidence="1">
    <location>
        <begin position="189"/>
        <end position="208"/>
    </location>
</feature>
<feature type="transmembrane region" description="Helical" evidence="1">
    <location>
        <begin position="162"/>
        <end position="183"/>
    </location>
</feature>
<feature type="transmembrane region" description="Helical" evidence="1">
    <location>
        <begin position="44"/>
        <end position="64"/>
    </location>
</feature>
<name>A0AAW5SX08_9MYCO</name>
<sequence length="278" mass="31374">MGERLTEQLHSTSGPQARLLAHNERILLLQEAIRVRRLELRTRLVFGVAAIASALIIFVVTTLTWGKLDLGQINRVAIPITLLVILAFVALLIVEYDRPKDKRTSVRRLQLDLELAEESRRINAAQLGLPVYQRQYAYKDVIPRELRQLRAEAKRYGRIHNAFQSIIIIGSLGTTTAASLAATPSSLKWVTVGLSFLVGVSAGFTGYFKYRERSFYLQQTADSIEQNLSAFDLGIHPYDATDESLNLHKLATDIEIIKAEQRKRQQQLDQPHEAKSDT</sequence>
<keyword evidence="1" id="KW-0812">Transmembrane</keyword>
<proteinExistence type="predicted"/>
<evidence type="ECO:0000256" key="1">
    <source>
        <dbReference type="SAM" id="Phobius"/>
    </source>
</evidence>
<evidence type="ECO:0000313" key="3">
    <source>
        <dbReference type="Proteomes" id="UP001141659"/>
    </source>
</evidence>
<reference evidence="2" key="1">
    <citation type="submission" date="2020-07" db="EMBL/GenBank/DDBJ databases">
        <authorList>
            <person name="Pettersson B.M.F."/>
            <person name="Behra P.R.K."/>
            <person name="Ramesh M."/>
            <person name="Das S."/>
            <person name="Dasgupta S."/>
            <person name="Kirsebom L.A."/>
        </authorList>
    </citation>
    <scope>NUCLEOTIDE SEQUENCE</scope>
    <source>
        <strain evidence="2">DSM 44242</strain>
    </source>
</reference>
<dbReference type="AlphaFoldDB" id="A0AAW5SX08"/>
<comment type="caution">
    <text evidence="2">The sequence shown here is derived from an EMBL/GenBank/DDBJ whole genome shotgun (WGS) entry which is preliminary data.</text>
</comment>
<organism evidence="2 3">
    <name type="scientific">Mycolicibacterium porcinum</name>
    <dbReference type="NCBI Taxonomy" id="39693"/>
    <lineage>
        <taxon>Bacteria</taxon>
        <taxon>Bacillati</taxon>
        <taxon>Actinomycetota</taxon>
        <taxon>Actinomycetes</taxon>
        <taxon>Mycobacteriales</taxon>
        <taxon>Mycobacteriaceae</taxon>
        <taxon>Mycolicibacterium</taxon>
    </lineage>
</organism>
<gene>
    <name evidence="2" type="ORF">H5P34_03545</name>
</gene>
<protein>
    <submittedName>
        <fullName evidence="2">DUF4231 domain-containing protein</fullName>
    </submittedName>
</protein>
<feature type="transmembrane region" description="Helical" evidence="1">
    <location>
        <begin position="76"/>
        <end position="94"/>
    </location>
</feature>